<feature type="region of interest" description="Disordered" evidence="1">
    <location>
        <begin position="1"/>
        <end position="20"/>
    </location>
</feature>
<dbReference type="RefSeq" id="WP_169658783.1">
    <property type="nucleotide sequence ID" value="NZ_JABANE010000067.1"/>
</dbReference>
<dbReference type="AlphaFoldDB" id="A0A7X9RXL6"/>
<dbReference type="InterPro" id="IPR036086">
    <property type="entry name" value="ParB/Sulfiredoxin_sf"/>
</dbReference>
<sequence>MFTPKKLGRSNAAPPQATEAQKHNLNIELLVSPVLRDYISPLTESEEAILRESIREEGVREPLVVWTIMDAELEIITEDGELRTSKPGDKVILDGHHRYRLAKEVGADYRLAPDKTFDSLAEAQEYMLQLQLGRRNLNNNQSAYYIGSKYNFNVQGIGGNKSQGGKTKTILADEFGKGERTILNFSKLAKVIDECSSAFKVSFLKGDFSIKKDTYLEVAKNIDNLSQEEIENLLQEPLQEDANSTGEEQPKPADRAPINRPKILTYKSLKSSIDKLSEMDLKRDLSDDEKKVIKENIDALIRKIGL</sequence>
<dbReference type="SUPFAM" id="SSF110849">
    <property type="entry name" value="ParB/Sulfiredoxin"/>
    <property type="match status" value="1"/>
</dbReference>
<gene>
    <name evidence="2" type="ORF">HHU12_21420</name>
</gene>
<dbReference type="EMBL" id="JABANE010000067">
    <property type="protein sequence ID" value="NME70550.1"/>
    <property type="molecule type" value="Genomic_DNA"/>
</dbReference>
<feature type="region of interest" description="Disordered" evidence="1">
    <location>
        <begin position="240"/>
        <end position="259"/>
    </location>
</feature>
<name>A0A7X9RXL6_9BACT</name>
<keyword evidence="3" id="KW-1185">Reference proteome</keyword>
<evidence type="ECO:0000313" key="3">
    <source>
        <dbReference type="Proteomes" id="UP000576082"/>
    </source>
</evidence>
<dbReference type="Gene3D" id="3.90.1530.10">
    <property type="entry name" value="Conserved hypothetical protein from pyrococcus furiosus pfu- 392566-001, ParB domain"/>
    <property type="match status" value="1"/>
</dbReference>
<proteinExistence type="predicted"/>
<evidence type="ECO:0008006" key="4">
    <source>
        <dbReference type="Google" id="ProtNLM"/>
    </source>
</evidence>
<evidence type="ECO:0000256" key="1">
    <source>
        <dbReference type="SAM" id="MobiDB-lite"/>
    </source>
</evidence>
<evidence type="ECO:0000313" key="2">
    <source>
        <dbReference type="EMBL" id="NME70550.1"/>
    </source>
</evidence>
<comment type="caution">
    <text evidence="2">The sequence shown here is derived from an EMBL/GenBank/DDBJ whole genome shotgun (WGS) entry which is preliminary data.</text>
</comment>
<organism evidence="2 3">
    <name type="scientific">Flammeovirga aprica JL-4</name>
    <dbReference type="NCBI Taxonomy" id="694437"/>
    <lineage>
        <taxon>Bacteria</taxon>
        <taxon>Pseudomonadati</taxon>
        <taxon>Bacteroidota</taxon>
        <taxon>Cytophagia</taxon>
        <taxon>Cytophagales</taxon>
        <taxon>Flammeovirgaceae</taxon>
        <taxon>Flammeovirga</taxon>
    </lineage>
</organism>
<reference evidence="2 3" key="1">
    <citation type="submission" date="2020-04" db="EMBL/GenBank/DDBJ databases">
        <title>Flammeovirga sp. SR4, a novel species isolated from seawater.</title>
        <authorList>
            <person name="Wang X."/>
        </authorList>
    </citation>
    <scope>NUCLEOTIDE SEQUENCE [LARGE SCALE GENOMIC DNA]</scope>
    <source>
        <strain evidence="2 3">ATCC 23126</strain>
    </source>
</reference>
<dbReference type="Proteomes" id="UP000576082">
    <property type="component" value="Unassembled WGS sequence"/>
</dbReference>
<protein>
    <recommendedName>
        <fullName evidence="4">ParB/Sulfiredoxin domain-containing protein</fullName>
    </recommendedName>
</protein>
<accession>A0A7X9RXL6</accession>